<sequence>MKGLTFVRGISAWLSQRQPRERIIVVVGAGIVFVVAVYLALLPSLERSTELQERHRILQADLHWLSEQSDSVSRLSNSCVDKTIKPGAAKDVINRLVRRNQIKLVKIAEQAQGKYALSLESINANRLLQFAHQLACQGLKTNLLDVSRSDATVTNYTARMEVQHVN</sequence>
<keyword evidence="1" id="KW-0472">Membrane</keyword>
<comment type="caution">
    <text evidence="2">The sequence shown here is derived from an EMBL/GenBank/DDBJ whole genome shotgun (WGS) entry which is preliminary data.</text>
</comment>
<dbReference type="HOGENOM" id="CLU_1600334_0_0_6"/>
<dbReference type="GO" id="GO:0015627">
    <property type="term" value="C:type II protein secretion system complex"/>
    <property type="evidence" value="ECO:0007669"/>
    <property type="project" value="InterPro"/>
</dbReference>
<dbReference type="STRING" id="314287.GB2207_06423"/>
<dbReference type="EMBL" id="AAPI01000006">
    <property type="protein sequence ID" value="EAS46465.1"/>
    <property type="molecule type" value="Genomic_DNA"/>
</dbReference>
<name>Q1YQU6_9GAMM</name>
<accession>Q1YQU6</accession>
<protein>
    <recommendedName>
        <fullName evidence="4">General secretion pathway protein M</fullName>
    </recommendedName>
</protein>
<keyword evidence="1" id="KW-1133">Transmembrane helix</keyword>
<proteinExistence type="predicted"/>
<evidence type="ECO:0008006" key="4">
    <source>
        <dbReference type="Google" id="ProtNLM"/>
    </source>
</evidence>
<dbReference type="Proteomes" id="UP000005555">
    <property type="component" value="Unassembled WGS sequence"/>
</dbReference>
<reference evidence="2 3" key="1">
    <citation type="submission" date="2006-03" db="EMBL/GenBank/DDBJ databases">
        <authorList>
            <person name="Giovannoni S.J."/>
            <person name="Cho J.-C."/>
            <person name="Ferriera S."/>
            <person name="Johnson J."/>
            <person name="Kravitz S."/>
            <person name="Halpern A."/>
            <person name="Remington K."/>
            <person name="Beeson K."/>
            <person name="Tran B."/>
            <person name="Rogers Y.-H."/>
            <person name="Friedman R."/>
            <person name="Venter J.C."/>
        </authorList>
    </citation>
    <scope>NUCLEOTIDE SEQUENCE [LARGE SCALE GENOMIC DNA]</scope>
    <source>
        <strain evidence="2 3">HTCC2207</strain>
    </source>
</reference>
<keyword evidence="3" id="KW-1185">Reference proteome</keyword>
<keyword evidence="1" id="KW-0812">Transmembrane</keyword>
<dbReference type="AlphaFoldDB" id="Q1YQU6"/>
<organism evidence="2 3">
    <name type="scientific">gamma proteobacterium HTCC2207</name>
    <dbReference type="NCBI Taxonomy" id="314287"/>
    <lineage>
        <taxon>Bacteria</taxon>
        <taxon>Pseudomonadati</taxon>
        <taxon>Pseudomonadota</taxon>
        <taxon>Gammaproteobacteria</taxon>
        <taxon>Cellvibrionales</taxon>
        <taxon>Porticoccaceae</taxon>
        <taxon>SAR92 clade</taxon>
    </lineage>
</organism>
<dbReference type="GO" id="GO:0015628">
    <property type="term" value="P:protein secretion by the type II secretion system"/>
    <property type="evidence" value="ECO:0007669"/>
    <property type="project" value="InterPro"/>
</dbReference>
<evidence type="ECO:0000313" key="2">
    <source>
        <dbReference type="EMBL" id="EAS46465.1"/>
    </source>
</evidence>
<dbReference type="InterPro" id="IPR007690">
    <property type="entry name" value="T2SS_GspM"/>
</dbReference>
<gene>
    <name evidence="2" type="ORF">GB2207_06423</name>
</gene>
<feature type="transmembrane region" description="Helical" evidence="1">
    <location>
        <begin position="23"/>
        <end position="42"/>
    </location>
</feature>
<evidence type="ECO:0000313" key="3">
    <source>
        <dbReference type="Proteomes" id="UP000005555"/>
    </source>
</evidence>
<dbReference type="OrthoDB" id="5738217at2"/>
<evidence type="ECO:0000256" key="1">
    <source>
        <dbReference type="SAM" id="Phobius"/>
    </source>
</evidence>
<dbReference type="Pfam" id="PF04612">
    <property type="entry name" value="T2SSM"/>
    <property type="match status" value="1"/>
</dbReference>